<evidence type="ECO:0000313" key="4">
    <source>
        <dbReference type="EMBL" id="KAF7811269.1"/>
    </source>
</evidence>
<feature type="compositionally biased region" description="Polar residues" evidence="1">
    <location>
        <begin position="498"/>
        <end position="512"/>
    </location>
</feature>
<evidence type="ECO:0000256" key="1">
    <source>
        <dbReference type="SAM" id="MobiDB-lite"/>
    </source>
</evidence>
<dbReference type="PANTHER" id="PTHR21726">
    <property type="entry name" value="PHOSPHATIDYLINOSITOL N-ACETYLGLUCOSAMINYLTRANSFERASE SUBUNIT P DOWN SYNDROME CRITICAL REGION PROTEIN 5 -RELATED"/>
    <property type="match status" value="1"/>
</dbReference>
<accession>A0A834SWD1</accession>
<dbReference type="Pfam" id="PF14309">
    <property type="entry name" value="DUF4378"/>
    <property type="match status" value="1"/>
</dbReference>
<organism evidence="4 5">
    <name type="scientific">Senna tora</name>
    <dbReference type="NCBI Taxonomy" id="362788"/>
    <lineage>
        <taxon>Eukaryota</taxon>
        <taxon>Viridiplantae</taxon>
        <taxon>Streptophyta</taxon>
        <taxon>Embryophyta</taxon>
        <taxon>Tracheophyta</taxon>
        <taxon>Spermatophyta</taxon>
        <taxon>Magnoliopsida</taxon>
        <taxon>eudicotyledons</taxon>
        <taxon>Gunneridae</taxon>
        <taxon>Pentapetalae</taxon>
        <taxon>rosids</taxon>
        <taxon>fabids</taxon>
        <taxon>Fabales</taxon>
        <taxon>Fabaceae</taxon>
        <taxon>Caesalpinioideae</taxon>
        <taxon>Cassia clade</taxon>
        <taxon>Senna</taxon>
    </lineage>
</organism>
<evidence type="ECO:0008006" key="6">
    <source>
        <dbReference type="Google" id="ProtNLM"/>
    </source>
</evidence>
<dbReference type="PANTHER" id="PTHR21726:SF61">
    <property type="entry name" value="DNAA INITIATOR-ASSOCIATING PROTEIN"/>
    <property type="match status" value="1"/>
</dbReference>
<evidence type="ECO:0000313" key="5">
    <source>
        <dbReference type="Proteomes" id="UP000634136"/>
    </source>
</evidence>
<dbReference type="InterPro" id="IPR032795">
    <property type="entry name" value="DUF3741-assoc"/>
</dbReference>
<feature type="compositionally biased region" description="Polar residues" evidence="1">
    <location>
        <begin position="451"/>
        <end position="460"/>
    </location>
</feature>
<feature type="domain" description="DUF3741" evidence="3">
    <location>
        <begin position="99"/>
        <end position="125"/>
    </location>
</feature>
<dbReference type="InterPro" id="IPR025486">
    <property type="entry name" value="DUF4378"/>
</dbReference>
<feature type="region of interest" description="Disordered" evidence="1">
    <location>
        <begin position="496"/>
        <end position="532"/>
    </location>
</feature>
<gene>
    <name evidence="4" type="ORF">G2W53_032245</name>
</gene>
<reference evidence="4" key="1">
    <citation type="submission" date="2020-09" db="EMBL/GenBank/DDBJ databases">
        <title>Genome-Enabled Discovery of Anthraquinone Biosynthesis in Senna tora.</title>
        <authorList>
            <person name="Kang S.-H."/>
            <person name="Pandey R.P."/>
            <person name="Lee C.-M."/>
            <person name="Sim J.-S."/>
            <person name="Jeong J.-T."/>
            <person name="Choi B.-S."/>
            <person name="Jung M."/>
            <person name="Ginzburg D."/>
            <person name="Zhao K."/>
            <person name="Won S.Y."/>
            <person name="Oh T.-J."/>
            <person name="Yu Y."/>
            <person name="Kim N.-H."/>
            <person name="Lee O.R."/>
            <person name="Lee T.-H."/>
            <person name="Bashyal P."/>
            <person name="Kim T.-S."/>
            <person name="Lee W.-H."/>
            <person name="Kawkins C."/>
            <person name="Kim C.-K."/>
            <person name="Kim J.S."/>
            <person name="Ahn B.O."/>
            <person name="Rhee S.Y."/>
            <person name="Sohng J.K."/>
        </authorList>
    </citation>
    <scope>NUCLEOTIDE SEQUENCE</scope>
    <source>
        <tissue evidence="4">Leaf</tissue>
    </source>
</reference>
<feature type="domain" description="DUF4378" evidence="2">
    <location>
        <begin position="766"/>
        <end position="930"/>
    </location>
</feature>
<name>A0A834SWD1_9FABA</name>
<dbReference type="Pfam" id="PF14383">
    <property type="entry name" value="VARLMGL"/>
    <property type="match status" value="1"/>
</dbReference>
<protein>
    <recommendedName>
        <fullName evidence="6">DUF4378 domain-containing protein</fullName>
    </recommendedName>
</protein>
<feature type="region of interest" description="Disordered" evidence="1">
    <location>
        <begin position="451"/>
        <end position="470"/>
    </location>
</feature>
<dbReference type="AlphaFoldDB" id="A0A834SWD1"/>
<dbReference type="OrthoDB" id="1928505at2759"/>
<feature type="compositionally biased region" description="Basic and acidic residues" evidence="1">
    <location>
        <begin position="138"/>
        <end position="150"/>
    </location>
</feature>
<feature type="region of interest" description="Disordered" evidence="1">
    <location>
        <begin position="120"/>
        <end position="153"/>
    </location>
</feature>
<evidence type="ECO:0000259" key="3">
    <source>
        <dbReference type="Pfam" id="PF14383"/>
    </source>
</evidence>
<evidence type="ECO:0000259" key="2">
    <source>
        <dbReference type="Pfam" id="PF14309"/>
    </source>
</evidence>
<sequence>MNDASGKTTSSSCLAITEKKNQGLGGCTGLFFQLFDWNGKLAKKKLFSKKLLPNARPKQAKKFKGDEKMPSSKLHLIANENKGGFPSSKKGGNRGLGVEQKHEMRAPGLIARLMGLESIPASQRDKSNKKASFSATCNRKDESPGNHCEPDGPVENLEMRIARHDSRPQKLQKTGAYERKTVARFGAEALQIKSVFSRAKKYNSIYHHPPKIASHLKSPRITSGKNMSRSSRLIGAATKILEPGLQATSRAKCSLTYSSSMYPSKNNAATDQVGTLSANLQNQSGYDANAAKPLMGSMGQTSCKSCGNLLDVVDCNMDAEGQPTVHPPIISEVISTSPSAQRKVRSLMNFHGQERDVVLLRPQRQLASTVEEDGRNYTVSCHEPTTRKMPLPGECPSQWTSLHQCCRTVEDDASSVAFKCKAQTEEQILSSERTSPGSKVSRSKNFVALNRSQSGQTRLRSPTKMDTSKFDLERKPCRRQDDSLTHVRTMERKRRIPSVTQVESTASVNSAILRQRNSRSDAQSGKGKDISAYSINSTNNKCKQGSRGKTYYLNDNKVNGVVSFAFNSPLKQRTGITAEKEEISGPSEMNPYFQTPVHMGEEALGAFLEQKLRELTSQGDEKLAIGSRPKRSPAMILQELISALSAANLTCHDDHRVNADEGFHDVREKGRLVGASCNSDRLSPGSVLGASFSSSSLDESSGHDLQPESMNYSYDQLEHDAELLDSVTSLNKRKIVTKVLPEIVNQISRILQSLSSFGARLTRSKLTHVKDVILNAELLLGSTATMHSEVGVSHLFISRFLLYELDAMLVDAMLTDFTGFVGCKDSKERNQLKRFLFDCVIEYLESNCCKYCNCGFRTWTRLPLCMNSGMVVQEVKRVIKKWASIAGMIPDEMIEWEMSHSGETWIDFEIEAFEAGVAINEEILQILVHEIVEELEDCIGASFESIPRSSY</sequence>
<comment type="caution">
    <text evidence="4">The sequence shown here is derived from an EMBL/GenBank/DDBJ whole genome shotgun (WGS) entry which is preliminary data.</text>
</comment>
<proteinExistence type="predicted"/>
<keyword evidence="5" id="KW-1185">Reference proteome</keyword>
<dbReference type="EMBL" id="JAAIUW010000010">
    <property type="protein sequence ID" value="KAF7811269.1"/>
    <property type="molecule type" value="Genomic_DNA"/>
</dbReference>
<dbReference type="Proteomes" id="UP000634136">
    <property type="component" value="Unassembled WGS sequence"/>
</dbReference>